<organism evidence="1 2">
    <name type="scientific">Corynebacterium massiliense DSM 45435</name>
    <dbReference type="NCBI Taxonomy" id="1121364"/>
    <lineage>
        <taxon>Bacteria</taxon>
        <taxon>Bacillati</taxon>
        <taxon>Actinomycetota</taxon>
        <taxon>Actinomycetes</taxon>
        <taxon>Mycobacteriales</taxon>
        <taxon>Corynebacteriaceae</taxon>
        <taxon>Corynebacterium</taxon>
    </lineage>
</organism>
<sequence length="140" mass="15453">MYTPIPGFVHLHAYRPQTRAVPPHQARPHEATPHAELSAADLPAESSIRAEVTALARLAIDVVGGLRPVSHLDEERFDTAVLRHLRAWRRRSGQGGHGARMLRLHVRADGEFFGTAQVGPRHHAFTGTADGDHLTSFRLI</sequence>
<dbReference type="EMBL" id="CP063189">
    <property type="protein sequence ID" value="WCZ32001.1"/>
    <property type="molecule type" value="Genomic_DNA"/>
</dbReference>
<proteinExistence type="predicted"/>
<dbReference type="RefSeq" id="WP_022863604.1">
    <property type="nucleotide sequence ID" value="NZ_ATVG01000013.1"/>
</dbReference>
<evidence type="ECO:0000313" key="1">
    <source>
        <dbReference type="EMBL" id="WCZ32001.1"/>
    </source>
</evidence>
<keyword evidence="2" id="KW-1185">Reference proteome</keyword>
<accession>A0ABY7U5N4</accession>
<dbReference type="Proteomes" id="UP001220064">
    <property type="component" value="Chromosome"/>
</dbReference>
<name>A0ABY7U5N4_9CORY</name>
<gene>
    <name evidence="1" type="ORF">CMASS_02710</name>
</gene>
<protein>
    <submittedName>
        <fullName evidence="1">Uncharacterized protein</fullName>
    </submittedName>
</protein>
<evidence type="ECO:0000313" key="2">
    <source>
        <dbReference type="Proteomes" id="UP001220064"/>
    </source>
</evidence>
<reference evidence="1 2" key="1">
    <citation type="submission" date="2020-10" db="EMBL/GenBank/DDBJ databases">
        <title>Complete genome sequence of Corynebacterium massiliense DSM 45435, type strain of Corynebacterium massiliense.</title>
        <authorList>
            <person name="Busche T."/>
            <person name="Kalinowski J."/>
            <person name="Ruckert C."/>
        </authorList>
    </citation>
    <scope>NUCLEOTIDE SEQUENCE [LARGE SCALE GENOMIC DNA]</scope>
    <source>
        <strain evidence="1 2">DSM 45435</strain>
    </source>
</reference>